<evidence type="ECO:0008006" key="12">
    <source>
        <dbReference type="Google" id="ProtNLM"/>
    </source>
</evidence>
<evidence type="ECO:0000256" key="6">
    <source>
        <dbReference type="PROSITE-ProRule" id="PRU00228"/>
    </source>
</evidence>
<evidence type="ECO:0000256" key="1">
    <source>
        <dbReference type="ARBA" id="ARBA00022723"/>
    </source>
</evidence>
<dbReference type="InterPro" id="IPR002048">
    <property type="entry name" value="EF_hand_dom"/>
</dbReference>
<feature type="compositionally biased region" description="Polar residues" evidence="7">
    <location>
        <begin position="914"/>
        <end position="926"/>
    </location>
</feature>
<dbReference type="SMART" id="SM00291">
    <property type="entry name" value="ZnF_ZZ"/>
    <property type="match status" value="1"/>
</dbReference>
<dbReference type="GO" id="GO:0008270">
    <property type="term" value="F:zinc ion binding"/>
    <property type="evidence" value="ECO:0007669"/>
    <property type="project" value="UniProtKB-KW"/>
</dbReference>
<dbReference type="PROSITE" id="PS00018">
    <property type="entry name" value="EF_HAND_1"/>
    <property type="match status" value="1"/>
</dbReference>
<dbReference type="Proteomes" id="UP000799291">
    <property type="component" value="Unassembled WGS sequence"/>
</dbReference>
<evidence type="ECO:0000256" key="3">
    <source>
        <dbReference type="ARBA" id="ARBA00022771"/>
    </source>
</evidence>
<dbReference type="GO" id="GO:0005509">
    <property type="term" value="F:calcium ion binding"/>
    <property type="evidence" value="ECO:0007669"/>
    <property type="project" value="InterPro"/>
</dbReference>
<dbReference type="OrthoDB" id="2122982at2759"/>
<dbReference type="PROSITE" id="PS50135">
    <property type="entry name" value="ZF_ZZ_2"/>
    <property type="match status" value="1"/>
</dbReference>
<keyword evidence="5" id="KW-0106">Calcium</keyword>
<feature type="region of interest" description="Disordered" evidence="7">
    <location>
        <begin position="881"/>
        <end position="928"/>
    </location>
</feature>
<feature type="region of interest" description="Disordered" evidence="7">
    <location>
        <begin position="38"/>
        <end position="61"/>
    </location>
</feature>
<keyword evidence="2" id="KW-0677">Repeat</keyword>
<dbReference type="CDD" id="cd02340">
    <property type="entry name" value="ZZ_NBR1_like"/>
    <property type="match status" value="1"/>
</dbReference>
<feature type="domain" description="EF-hand" evidence="9">
    <location>
        <begin position="406"/>
        <end position="441"/>
    </location>
</feature>
<dbReference type="InterPro" id="IPR011992">
    <property type="entry name" value="EF-hand-dom_pair"/>
</dbReference>
<dbReference type="AlphaFoldDB" id="A0A6G1JMQ4"/>
<evidence type="ECO:0000256" key="4">
    <source>
        <dbReference type="ARBA" id="ARBA00022833"/>
    </source>
</evidence>
<dbReference type="GO" id="GO:0005829">
    <property type="term" value="C:cytosol"/>
    <property type="evidence" value="ECO:0007669"/>
    <property type="project" value="TreeGrafter"/>
</dbReference>
<proteinExistence type="predicted"/>
<dbReference type="PRINTS" id="PR00450">
    <property type="entry name" value="RECOVERIN"/>
</dbReference>
<sequence>MMSSTPSSLSRYRPAILTLLGAAAAYAAWRAYTSVTSTPPEGLHRSNAVRRANPRTRRATGPQRIFHLLNHPSIPLGDIDVFGNEFILDGRNIITPEFARHLAEEANPTITPEEVDRRLAELYDDVAQRLLAQAGRPLTAAELDAVIVRIVTTIPHQGLVRALQRHRNEAGRGEGEAGTVAADRAESVVPTEASFPSDEDTEGGVVDVDGQTLQRTLYHIAEDRARHEGVIHRGITCNGCDAMPIRGTRWRCVNCPDFDLCSDCEATFSHTKTHIFYKIRVPAPSLSLPKQEPVYPGRPHLMSASINPVLKKRLVSETRMEAEEIEGLYDQFTCLAATEWEADPNGVGYAMDRRSFNHAFVPRYPSFNSAPNLIYDRVFAYFDSDHNTLIGLEELIKGLDGLHSTNTLVKLRIAFNGYDVDGDGYISRKDVLRIFRARYAMDREATRNHLAEAEEELSVRGALEMIHSAQPLGSVFTQTSIPPVTDDIFRLRDKLSEDEDFQQPIVEDQPDTMDRNTLIRRTYHMANPDYRARSGDEAVSERWRQRDYYIDEEEGFTRPPGVEDGPSPHELEAQTDGDADEPPTPEHERPRWSRSSSRVRFLDDVDLETRSNASTSSRPIGERWGGYEIPEPEKDLGKEVLYQITQQAFNELLDPLFKDKEDNAMDAFATRAERRTCASQIDRILEDFQHKEKDTNRTVVTLGEYRYAGEVVDLFCKNDIMSLARNREGDSVYPEELMEAVRSLFAECEQRVVKDVKTWDDDWECTCDMWNAKLYRVQLEEELVHAVLALATRFGWLPNFVSDVEAMYDVLNVEEPVYRDPTLPQFRPNSLVDMESALEEATGSTTSTTAMSIATIEGYFRPPFGPLFVLAEYQLDVDVTTSEAPRPSDDHSPTATPAAPTPPSTHADEGEGTATPQNPQTPNQANDPMMQLLSIDPVTLQLRTHGGYTQMQDWMEPLHRRIRHEAINNPDSPLHLPFLASLVPVEREINERKGSGLLNFEEFEAYVRPEKLRFLESWMDWVSF</sequence>
<evidence type="ECO:0000256" key="5">
    <source>
        <dbReference type="ARBA" id="ARBA00022837"/>
    </source>
</evidence>
<gene>
    <name evidence="10" type="ORF">K458DRAFT_425705</name>
</gene>
<evidence type="ECO:0000256" key="2">
    <source>
        <dbReference type="ARBA" id="ARBA00022737"/>
    </source>
</evidence>
<dbReference type="InterPro" id="IPR018247">
    <property type="entry name" value="EF_Hand_1_Ca_BS"/>
</dbReference>
<evidence type="ECO:0000256" key="7">
    <source>
        <dbReference type="SAM" id="MobiDB-lite"/>
    </source>
</evidence>
<evidence type="ECO:0000313" key="11">
    <source>
        <dbReference type="Proteomes" id="UP000799291"/>
    </source>
</evidence>
<organism evidence="10 11">
    <name type="scientific">Lentithecium fluviatile CBS 122367</name>
    <dbReference type="NCBI Taxonomy" id="1168545"/>
    <lineage>
        <taxon>Eukaryota</taxon>
        <taxon>Fungi</taxon>
        <taxon>Dikarya</taxon>
        <taxon>Ascomycota</taxon>
        <taxon>Pezizomycotina</taxon>
        <taxon>Dothideomycetes</taxon>
        <taxon>Pleosporomycetidae</taxon>
        <taxon>Pleosporales</taxon>
        <taxon>Massarineae</taxon>
        <taxon>Lentitheciaceae</taxon>
        <taxon>Lentithecium</taxon>
    </lineage>
</organism>
<dbReference type="PANTHER" id="PTHR23055:SF187">
    <property type="entry name" value="EF HAND DOMAIN PROTEIN (AFU_ORTHOLOGUE AFUA_6G07310)"/>
    <property type="match status" value="1"/>
</dbReference>
<dbReference type="CDD" id="cd00051">
    <property type="entry name" value="EFh"/>
    <property type="match status" value="1"/>
</dbReference>
<feature type="domain" description="EF-hand" evidence="9">
    <location>
        <begin position="370"/>
        <end position="405"/>
    </location>
</feature>
<dbReference type="Pfam" id="PF00569">
    <property type="entry name" value="ZZ"/>
    <property type="match status" value="1"/>
</dbReference>
<dbReference type="SMART" id="SM00054">
    <property type="entry name" value="EFh"/>
    <property type="match status" value="2"/>
</dbReference>
<feature type="region of interest" description="Disordered" evidence="7">
    <location>
        <begin position="550"/>
        <end position="595"/>
    </location>
</feature>
<reference evidence="10" key="1">
    <citation type="journal article" date="2020" name="Stud. Mycol.">
        <title>101 Dothideomycetes genomes: a test case for predicting lifestyles and emergence of pathogens.</title>
        <authorList>
            <person name="Haridas S."/>
            <person name="Albert R."/>
            <person name="Binder M."/>
            <person name="Bloem J."/>
            <person name="Labutti K."/>
            <person name="Salamov A."/>
            <person name="Andreopoulos B."/>
            <person name="Baker S."/>
            <person name="Barry K."/>
            <person name="Bills G."/>
            <person name="Bluhm B."/>
            <person name="Cannon C."/>
            <person name="Castanera R."/>
            <person name="Culley D."/>
            <person name="Daum C."/>
            <person name="Ezra D."/>
            <person name="Gonzalez J."/>
            <person name="Henrissat B."/>
            <person name="Kuo A."/>
            <person name="Liang C."/>
            <person name="Lipzen A."/>
            <person name="Lutzoni F."/>
            <person name="Magnuson J."/>
            <person name="Mondo S."/>
            <person name="Nolan M."/>
            <person name="Ohm R."/>
            <person name="Pangilinan J."/>
            <person name="Park H.-J."/>
            <person name="Ramirez L."/>
            <person name="Alfaro M."/>
            <person name="Sun H."/>
            <person name="Tritt A."/>
            <person name="Yoshinaga Y."/>
            <person name="Zwiers L.-H."/>
            <person name="Turgeon B."/>
            <person name="Goodwin S."/>
            <person name="Spatafora J."/>
            <person name="Crous P."/>
            <person name="Grigoriev I."/>
        </authorList>
    </citation>
    <scope>NUCLEOTIDE SEQUENCE</scope>
    <source>
        <strain evidence="10">CBS 122367</strain>
    </source>
</reference>
<keyword evidence="4" id="KW-0862">Zinc</keyword>
<name>A0A6G1JMQ4_9PLEO</name>
<dbReference type="InterPro" id="IPR043145">
    <property type="entry name" value="Znf_ZZ_sf"/>
</dbReference>
<dbReference type="InterPro" id="IPR028846">
    <property type="entry name" value="Recoverin"/>
</dbReference>
<dbReference type="PROSITE" id="PS01357">
    <property type="entry name" value="ZF_ZZ_1"/>
    <property type="match status" value="1"/>
</dbReference>
<protein>
    <recommendedName>
        <fullName evidence="12">EF-hand</fullName>
    </recommendedName>
</protein>
<dbReference type="InterPro" id="IPR000433">
    <property type="entry name" value="Znf_ZZ"/>
</dbReference>
<keyword evidence="3 6" id="KW-0863">Zinc-finger</keyword>
<dbReference type="SUPFAM" id="SSF57850">
    <property type="entry name" value="RING/U-box"/>
    <property type="match status" value="1"/>
</dbReference>
<dbReference type="Pfam" id="PF13405">
    <property type="entry name" value="EF-hand_6"/>
    <property type="match status" value="1"/>
</dbReference>
<keyword evidence="1" id="KW-0479">Metal-binding</keyword>
<dbReference type="GO" id="GO:0016020">
    <property type="term" value="C:membrane"/>
    <property type="evidence" value="ECO:0007669"/>
    <property type="project" value="TreeGrafter"/>
</dbReference>
<dbReference type="Gene3D" id="3.30.60.90">
    <property type="match status" value="1"/>
</dbReference>
<dbReference type="PROSITE" id="PS50222">
    <property type="entry name" value="EF_HAND_2"/>
    <property type="match status" value="2"/>
</dbReference>
<evidence type="ECO:0000259" key="8">
    <source>
        <dbReference type="PROSITE" id="PS50135"/>
    </source>
</evidence>
<evidence type="ECO:0000313" key="10">
    <source>
        <dbReference type="EMBL" id="KAF2691824.1"/>
    </source>
</evidence>
<keyword evidence="11" id="KW-1185">Reference proteome</keyword>
<feature type="domain" description="ZZ-type" evidence="8">
    <location>
        <begin position="232"/>
        <end position="284"/>
    </location>
</feature>
<accession>A0A6G1JMQ4</accession>
<dbReference type="SUPFAM" id="SSF47473">
    <property type="entry name" value="EF-hand"/>
    <property type="match status" value="1"/>
</dbReference>
<dbReference type="EMBL" id="MU005569">
    <property type="protein sequence ID" value="KAF2691824.1"/>
    <property type="molecule type" value="Genomic_DNA"/>
</dbReference>
<dbReference type="Gene3D" id="1.10.238.10">
    <property type="entry name" value="EF-hand"/>
    <property type="match status" value="1"/>
</dbReference>
<evidence type="ECO:0000259" key="9">
    <source>
        <dbReference type="PROSITE" id="PS50222"/>
    </source>
</evidence>
<dbReference type="PANTHER" id="PTHR23055">
    <property type="entry name" value="CALCIUM BINDING PROTEINS"/>
    <property type="match status" value="1"/>
</dbReference>
<feature type="compositionally biased region" description="Acidic residues" evidence="7">
    <location>
        <begin position="573"/>
        <end position="583"/>
    </location>
</feature>